<dbReference type="Proteomes" id="UP000622552">
    <property type="component" value="Unassembled WGS sequence"/>
</dbReference>
<evidence type="ECO:0000256" key="1">
    <source>
        <dbReference type="SAM" id="MobiDB-lite"/>
    </source>
</evidence>
<dbReference type="AlphaFoldDB" id="A0A8J7KSF2"/>
<reference evidence="2" key="1">
    <citation type="submission" date="2020-11" db="EMBL/GenBank/DDBJ databases">
        <title>Sequencing the genomes of 1000 actinobacteria strains.</title>
        <authorList>
            <person name="Klenk H.-P."/>
        </authorList>
    </citation>
    <scope>NUCLEOTIDE SEQUENCE</scope>
    <source>
        <strain evidence="2">DSM 45356</strain>
    </source>
</reference>
<feature type="region of interest" description="Disordered" evidence="1">
    <location>
        <begin position="1"/>
        <end position="56"/>
    </location>
</feature>
<protein>
    <submittedName>
        <fullName evidence="2">Uncharacterized protein</fullName>
    </submittedName>
</protein>
<dbReference type="EMBL" id="JADOUF010000001">
    <property type="protein sequence ID" value="MBG6139557.1"/>
    <property type="molecule type" value="Genomic_DNA"/>
</dbReference>
<sequence>MGKHSYIGPGGDAFADSDSSAYGPEYEDLNTKPGRHALRESVSAGASQSSAKKRKK</sequence>
<organism evidence="2 3">
    <name type="scientific">Longispora fulva</name>
    <dbReference type="NCBI Taxonomy" id="619741"/>
    <lineage>
        <taxon>Bacteria</taxon>
        <taxon>Bacillati</taxon>
        <taxon>Actinomycetota</taxon>
        <taxon>Actinomycetes</taxon>
        <taxon>Micromonosporales</taxon>
        <taxon>Micromonosporaceae</taxon>
        <taxon>Longispora</taxon>
    </lineage>
</organism>
<name>A0A8J7KSF2_9ACTN</name>
<keyword evidence="3" id="KW-1185">Reference proteome</keyword>
<comment type="caution">
    <text evidence="2">The sequence shown here is derived from an EMBL/GenBank/DDBJ whole genome shotgun (WGS) entry which is preliminary data.</text>
</comment>
<dbReference type="RefSeq" id="WP_197006202.1">
    <property type="nucleotide sequence ID" value="NZ_BONS01000008.1"/>
</dbReference>
<accession>A0A8J7KSF2</accession>
<evidence type="ECO:0000313" key="2">
    <source>
        <dbReference type="EMBL" id="MBG6139557.1"/>
    </source>
</evidence>
<evidence type="ECO:0000313" key="3">
    <source>
        <dbReference type="Proteomes" id="UP000622552"/>
    </source>
</evidence>
<proteinExistence type="predicted"/>
<gene>
    <name evidence="2" type="ORF">IW245_005751</name>
</gene>